<feature type="compositionally biased region" description="Basic and acidic residues" evidence="1">
    <location>
        <begin position="268"/>
        <end position="310"/>
    </location>
</feature>
<feature type="signal peptide" evidence="2">
    <location>
        <begin position="1"/>
        <end position="15"/>
    </location>
</feature>
<name>A0A3S0ZTI4_ELYCH</name>
<evidence type="ECO:0008006" key="5">
    <source>
        <dbReference type="Google" id="ProtNLM"/>
    </source>
</evidence>
<evidence type="ECO:0000313" key="3">
    <source>
        <dbReference type="EMBL" id="RUS74928.1"/>
    </source>
</evidence>
<dbReference type="Proteomes" id="UP000271974">
    <property type="component" value="Unassembled WGS sequence"/>
</dbReference>
<evidence type="ECO:0000313" key="4">
    <source>
        <dbReference type="Proteomes" id="UP000271974"/>
    </source>
</evidence>
<sequence length="361" mass="39940">MKWLILTAVLAVAAAKHFHTCPSNIRKAIHKCMRQVPTLAGHGGRDPSMHQLMSDLQKTVALCSEDTLPNLFDCLNELYNECARKRENAKKLGLVINAKQWESAVDLLCKNQGYLRNNLQCEARAMPEFNPCIQQVMGEIKGQIDALNQDYTLMPEARMAARTDLGCLLQVKIEDCLKKPFDKHCSPYITNLLLEVLRKFTPPTCTQRDSVYSPWDETAQGQGHTEQGENGAERDTSKGGHSVPDKVYTNPKEIVHLPEASVGQDNDGDNHDDVDKDDGYEVIRDDDKDDHKDIIFGDESSRSGDSENRRQSIFKGPDAAAAQAKDSDKDGGARLETGAVKFGVLMSVVITTVTLATIGRA</sequence>
<keyword evidence="2" id="KW-0732">Signal</keyword>
<proteinExistence type="predicted"/>
<feature type="compositionally biased region" description="Low complexity" evidence="1">
    <location>
        <begin position="315"/>
        <end position="324"/>
    </location>
</feature>
<dbReference type="OrthoDB" id="6160643at2759"/>
<evidence type="ECO:0000256" key="1">
    <source>
        <dbReference type="SAM" id="MobiDB-lite"/>
    </source>
</evidence>
<dbReference type="EMBL" id="RQTK01000785">
    <property type="protein sequence ID" value="RUS74928.1"/>
    <property type="molecule type" value="Genomic_DNA"/>
</dbReference>
<feature type="chain" id="PRO_5018754962" description="Secreted protein" evidence="2">
    <location>
        <begin position="16"/>
        <end position="361"/>
    </location>
</feature>
<accession>A0A3S0ZTI4</accession>
<reference evidence="3 4" key="1">
    <citation type="submission" date="2019-01" db="EMBL/GenBank/DDBJ databases">
        <title>A draft genome assembly of the solar-powered sea slug Elysia chlorotica.</title>
        <authorList>
            <person name="Cai H."/>
            <person name="Li Q."/>
            <person name="Fang X."/>
            <person name="Li J."/>
            <person name="Curtis N.E."/>
            <person name="Altenburger A."/>
            <person name="Shibata T."/>
            <person name="Feng M."/>
            <person name="Maeda T."/>
            <person name="Schwartz J.A."/>
            <person name="Shigenobu S."/>
            <person name="Lundholm N."/>
            <person name="Nishiyama T."/>
            <person name="Yang H."/>
            <person name="Hasebe M."/>
            <person name="Li S."/>
            <person name="Pierce S.K."/>
            <person name="Wang J."/>
        </authorList>
    </citation>
    <scope>NUCLEOTIDE SEQUENCE [LARGE SCALE GENOMIC DNA]</scope>
    <source>
        <strain evidence="3">EC2010</strain>
        <tissue evidence="3">Whole organism of an adult</tissue>
    </source>
</reference>
<comment type="caution">
    <text evidence="3">The sequence shown here is derived from an EMBL/GenBank/DDBJ whole genome shotgun (WGS) entry which is preliminary data.</text>
</comment>
<evidence type="ECO:0000256" key="2">
    <source>
        <dbReference type="SAM" id="SignalP"/>
    </source>
</evidence>
<feature type="region of interest" description="Disordered" evidence="1">
    <location>
        <begin position="208"/>
        <end position="331"/>
    </location>
</feature>
<protein>
    <recommendedName>
        <fullName evidence="5">Secreted protein</fullName>
    </recommendedName>
</protein>
<gene>
    <name evidence="3" type="ORF">EGW08_017308</name>
</gene>
<dbReference type="AlphaFoldDB" id="A0A3S0ZTI4"/>
<keyword evidence="4" id="KW-1185">Reference proteome</keyword>
<organism evidence="3 4">
    <name type="scientific">Elysia chlorotica</name>
    <name type="common">Eastern emerald elysia</name>
    <name type="synonym">Sea slug</name>
    <dbReference type="NCBI Taxonomy" id="188477"/>
    <lineage>
        <taxon>Eukaryota</taxon>
        <taxon>Metazoa</taxon>
        <taxon>Spiralia</taxon>
        <taxon>Lophotrochozoa</taxon>
        <taxon>Mollusca</taxon>
        <taxon>Gastropoda</taxon>
        <taxon>Heterobranchia</taxon>
        <taxon>Euthyneura</taxon>
        <taxon>Panpulmonata</taxon>
        <taxon>Sacoglossa</taxon>
        <taxon>Placobranchoidea</taxon>
        <taxon>Plakobranchidae</taxon>
        <taxon>Elysia</taxon>
    </lineage>
</organism>